<sequence>MEDTYNKKTIKRILDFEILPLLPLNIVELIKKVPINQLINLEEIRLRPTKPLMLVINNEDFMINDDGRITNESSKAYHTTKDDIYKTFHFISQYSVYSFEEELRNGYITLSGGHRVGFSGRVLLENENIKTIKYISGFNIRIAREVIGAADKVLPFIINGGKALNTLIISPPKAGKTTLLRDIIRQLSSGVDEFGIKGFNIGLVDERSEIACCYEGIPQNDVGIRTDVLDSCPKAKGIMLLLRSMSPDIIATDEIGRNEDVIAIEEAINTGVTIITTAHGSDLDDIRRRPTIRKLINKGFFDRYIILGTSSGVGSIEAILKGNNFENIYKCKKGKKIQCG</sequence>
<dbReference type="KEGG" id="tae:TepiRe1_1518"/>
<dbReference type="STRING" id="1209989.TepRe1_1407"/>
<evidence type="ECO:0000256" key="1">
    <source>
        <dbReference type="ARBA" id="ARBA00022741"/>
    </source>
</evidence>
<dbReference type="RefSeq" id="WP_013778476.1">
    <property type="nucleotide sequence ID" value="NC_015519.1"/>
</dbReference>
<dbReference type="PANTHER" id="PTHR20953:SF3">
    <property type="entry name" value="P-LOOP CONTAINING NUCLEOSIDE TRIPHOSPHATE HYDROLASES SUPERFAMILY PROTEIN"/>
    <property type="match status" value="1"/>
</dbReference>
<protein>
    <submittedName>
        <fullName evidence="4">Stage III sporulation protein AA</fullName>
    </submittedName>
</protein>
<evidence type="ECO:0000256" key="2">
    <source>
        <dbReference type="ARBA" id="ARBA00022840"/>
    </source>
</evidence>
<keyword evidence="2" id="KW-0067">ATP-binding</keyword>
<evidence type="ECO:0000313" key="5">
    <source>
        <dbReference type="Proteomes" id="UP000010802"/>
    </source>
</evidence>
<keyword evidence="5" id="KW-1185">Reference proteome</keyword>
<feature type="domain" description="AAA+ ATPase" evidence="3">
    <location>
        <begin position="162"/>
        <end position="300"/>
    </location>
</feature>
<accession>F4LVG7</accession>
<dbReference type="SUPFAM" id="SSF52540">
    <property type="entry name" value="P-loop containing nucleoside triphosphate hydrolases"/>
    <property type="match status" value="1"/>
</dbReference>
<gene>
    <name evidence="4" type="primary">spoIIIAA</name>
    <name evidence="4" type="ordered locus">TEPIRE1_1518</name>
</gene>
<dbReference type="AlphaFoldDB" id="F4LVG7"/>
<evidence type="ECO:0000313" key="4">
    <source>
        <dbReference type="EMBL" id="CCP26271.1"/>
    </source>
</evidence>
<dbReference type="Gene3D" id="3.40.50.300">
    <property type="entry name" value="P-loop containing nucleotide triphosphate hydrolases"/>
    <property type="match status" value="1"/>
</dbReference>
<dbReference type="Proteomes" id="UP000010802">
    <property type="component" value="Chromosome"/>
</dbReference>
<name>F4LVG7_TEPAE</name>
<organism evidence="4 5">
    <name type="scientific">Tepidanaerobacter acetatoxydans (strain DSM 21804 / JCM 16047 / Re1)</name>
    <dbReference type="NCBI Taxonomy" id="1209989"/>
    <lineage>
        <taxon>Bacteria</taxon>
        <taxon>Bacillati</taxon>
        <taxon>Bacillota</taxon>
        <taxon>Clostridia</taxon>
        <taxon>Thermosediminibacterales</taxon>
        <taxon>Tepidanaerobacteraceae</taxon>
        <taxon>Tepidanaerobacter</taxon>
    </lineage>
</organism>
<dbReference type="NCBIfam" id="TIGR02858">
    <property type="entry name" value="spore_III_AA"/>
    <property type="match status" value="1"/>
</dbReference>
<dbReference type="KEGG" id="tep:TepRe1_1407"/>
<dbReference type="SMART" id="SM00382">
    <property type="entry name" value="AAA"/>
    <property type="match status" value="1"/>
</dbReference>
<dbReference type="EMBL" id="HF563609">
    <property type="protein sequence ID" value="CCP26271.1"/>
    <property type="molecule type" value="Genomic_DNA"/>
</dbReference>
<dbReference type="InterPro" id="IPR045735">
    <property type="entry name" value="Spore_III_AA_AAA+_ATPase"/>
</dbReference>
<dbReference type="GO" id="GO:0005524">
    <property type="term" value="F:ATP binding"/>
    <property type="evidence" value="ECO:0007669"/>
    <property type="project" value="UniProtKB-KW"/>
</dbReference>
<proteinExistence type="predicted"/>
<reference evidence="5" key="1">
    <citation type="journal article" date="2013" name="Genome Announc.">
        <title>First genome sequence of a syntrophic acetate-oxidizing bacterium, Tepidanaerobacter acetatoxydans strain Re1.</title>
        <authorList>
            <person name="Manzoor S."/>
            <person name="Bongcam-Rudloff E."/>
            <person name="Schnurer A."/>
            <person name="Muller B."/>
        </authorList>
    </citation>
    <scope>NUCLEOTIDE SEQUENCE [LARGE SCALE GENOMIC DNA]</scope>
    <source>
        <strain evidence="5">Re1</strain>
    </source>
</reference>
<dbReference type="InterPro" id="IPR014217">
    <property type="entry name" value="Spore_III_AA"/>
</dbReference>
<dbReference type="OrthoDB" id="9768243at2"/>
<dbReference type="PANTHER" id="PTHR20953">
    <property type="entry name" value="KINASE-RELATED"/>
    <property type="match status" value="1"/>
</dbReference>
<dbReference type="HOGENOM" id="CLU_052793_0_0_9"/>
<accession>L0RZD4</accession>
<evidence type="ECO:0000259" key="3">
    <source>
        <dbReference type="SMART" id="SM00382"/>
    </source>
</evidence>
<dbReference type="PATRIC" id="fig|1209989.3.peg.1723"/>
<dbReference type="InterPro" id="IPR027417">
    <property type="entry name" value="P-loop_NTPase"/>
</dbReference>
<keyword evidence="1" id="KW-0547">Nucleotide-binding</keyword>
<dbReference type="Pfam" id="PF19568">
    <property type="entry name" value="Spore_III_AA"/>
    <property type="match status" value="1"/>
</dbReference>
<dbReference type="eggNOG" id="COG3854">
    <property type="taxonomic scope" value="Bacteria"/>
</dbReference>
<dbReference type="InterPro" id="IPR003593">
    <property type="entry name" value="AAA+_ATPase"/>
</dbReference>